<feature type="region of interest" description="Disordered" evidence="1">
    <location>
        <begin position="1"/>
        <end position="47"/>
    </location>
</feature>
<evidence type="ECO:0000256" key="1">
    <source>
        <dbReference type="SAM" id="MobiDB-lite"/>
    </source>
</evidence>
<proteinExistence type="predicted"/>
<reference evidence="3" key="1">
    <citation type="journal article" date="2011" name="Genome Biol.">
        <title>Comparative and functional genomics provide insights into the pathogenicity of dermatophytic fungi.</title>
        <authorList>
            <person name="Burmester A."/>
            <person name="Shelest E."/>
            <person name="Gloeckner G."/>
            <person name="Heddergott C."/>
            <person name="Schindler S."/>
            <person name="Staib P."/>
            <person name="Heidel A."/>
            <person name="Felder M."/>
            <person name="Petzold A."/>
            <person name="Szafranski K."/>
            <person name="Feuermann M."/>
            <person name="Pedruzzi I."/>
            <person name="Priebe S."/>
            <person name="Groth M."/>
            <person name="Winkler R."/>
            <person name="Li W."/>
            <person name="Kniemeyer O."/>
            <person name="Schroeckh V."/>
            <person name="Hertweck C."/>
            <person name="Hube B."/>
            <person name="White T.C."/>
            <person name="Platzer M."/>
            <person name="Guthke R."/>
            <person name="Heitman J."/>
            <person name="Woestemeyer J."/>
            <person name="Zipfel P.F."/>
            <person name="Monod M."/>
            <person name="Brakhage A.A."/>
        </authorList>
    </citation>
    <scope>NUCLEOTIDE SEQUENCE [LARGE SCALE GENOMIC DNA]</scope>
    <source>
        <strain evidence="3">ATCC MYA-4681 / CBS 112371</strain>
    </source>
</reference>
<dbReference type="Proteomes" id="UP000008866">
    <property type="component" value="Unassembled WGS sequence"/>
</dbReference>
<accession>D4AV31</accession>
<dbReference type="AlphaFoldDB" id="D4AV31"/>
<organism evidence="2 3">
    <name type="scientific">Arthroderma benhamiae (strain ATCC MYA-4681 / CBS 112371)</name>
    <name type="common">Trichophyton mentagrophytes</name>
    <dbReference type="NCBI Taxonomy" id="663331"/>
    <lineage>
        <taxon>Eukaryota</taxon>
        <taxon>Fungi</taxon>
        <taxon>Dikarya</taxon>
        <taxon>Ascomycota</taxon>
        <taxon>Pezizomycotina</taxon>
        <taxon>Eurotiomycetes</taxon>
        <taxon>Eurotiomycetidae</taxon>
        <taxon>Onygenales</taxon>
        <taxon>Arthrodermataceae</taxon>
        <taxon>Trichophyton</taxon>
    </lineage>
</organism>
<evidence type="ECO:0000313" key="3">
    <source>
        <dbReference type="Proteomes" id="UP000008866"/>
    </source>
</evidence>
<feature type="compositionally biased region" description="Polar residues" evidence="1">
    <location>
        <begin position="153"/>
        <end position="166"/>
    </location>
</feature>
<name>D4AV31_ARTBC</name>
<keyword evidence="3" id="KW-1185">Reference proteome</keyword>
<dbReference type="KEGG" id="abe:ARB_00040"/>
<feature type="region of interest" description="Disordered" evidence="1">
    <location>
        <begin position="116"/>
        <end position="166"/>
    </location>
</feature>
<comment type="caution">
    <text evidence="2">The sequence shown here is derived from an EMBL/GenBank/DDBJ whole genome shotgun (WGS) entry which is preliminary data.</text>
</comment>
<dbReference type="GeneID" id="9519872"/>
<dbReference type="RefSeq" id="XP_003013593.1">
    <property type="nucleotide sequence ID" value="XM_003013547.1"/>
</dbReference>
<sequence>MYVYTQTIQRDRCPGDPAESSPSSLPSPEGRTCPFALEGPPGAQNDALHTDIPRVVSSGICTAGGLCARFPQRPPGLRLKGRPPPGPQSCSRSCSCLSPLSSVEQAIAMGFKSEIKHDQSSEANSPAVEEAGESLSSMRGGTLQDKRDMYRIGNSQELNVGDSPSLSSLDITSWLIVSPVSP</sequence>
<dbReference type="EMBL" id="ABSU01000012">
    <property type="protein sequence ID" value="EFE32953.1"/>
    <property type="molecule type" value="Genomic_DNA"/>
</dbReference>
<protein>
    <submittedName>
        <fullName evidence="2">Uncharacterized protein</fullName>
    </submittedName>
</protein>
<evidence type="ECO:0000313" key="2">
    <source>
        <dbReference type="EMBL" id="EFE32953.1"/>
    </source>
</evidence>
<dbReference type="HOGENOM" id="CLU_1481612_0_0_1"/>
<gene>
    <name evidence="2" type="ORF">ARB_00040</name>
</gene>